<proteinExistence type="predicted"/>
<name>E8ZHC2_MYCHL</name>
<sequence length="203" mass="23053">MTSGKYLAMGSGALGTVGLGGSAVYMYGFREDTLETRVRNHFKDRKHMLVLNSSTQTEWTKFKEFYSHSTDEKPKDIDKEKIAKWCEEKLASRDESSFELVKKWCVINSRSLRDEALASNRKVIPESGSNSAAEWKSAWTTYNSKKGELAIVDGTFKEAEKTTSDTGGPALQAWCQAKSSQFMYEYVGEDKGYEKYYSWCTKE</sequence>
<dbReference type="AlphaFoldDB" id="E8ZHC2"/>
<dbReference type="KEGG" id="mha:HF1_05350"/>
<accession>E8ZHC2</accession>
<keyword evidence="1" id="KW-0472">Membrane</keyword>
<evidence type="ECO:0000256" key="1">
    <source>
        <dbReference type="SAM" id="Phobius"/>
    </source>
</evidence>
<reference evidence="2 3" key="1">
    <citation type="journal article" date="2011" name="J. Bacteriol.">
        <title>Complete genome sequence of Mycoplasma haemofelis, a hemotropic mycoplasma.</title>
        <authorList>
            <person name="Barker E.N."/>
            <person name="Helps C.R."/>
            <person name="Peters I.R."/>
            <person name="Darby A.C."/>
            <person name="Radford A.D."/>
            <person name="Tasker S."/>
        </authorList>
    </citation>
    <scope>NUCLEOTIDE SEQUENCE [LARGE SCALE GENOMIC DNA]</scope>
    <source>
        <strain evidence="2 3">Langford 1</strain>
    </source>
</reference>
<keyword evidence="1" id="KW-0812">Transmembrane</keyword>
<evidence type="ECO:0000313" key="2">
    <source>
        <dbReference type="EMBL" id="CBY92543.1"/>
    </source>
</evidence>
<dbReference type="OrthoDB" id="9803749at2"/>
<organism evidence="2 3">
    <name type="scientific">Mycoplasma haemofelis (strain Langford 1)</name>
    <name type="common">Haemobartonella felis</name>
    <dbReference type="NCBI Taxonomy" id="941640"/>
    <lineage>
        <taxon>Bacteria</taxon>
        <taxon>Bacillati</taxon>
        <taxon>Mycoplasmatota</taxon>
        <taxon>Mollicutes</taxon>
        <taxon>Mycoplasmataceae</taxon>
        <taxon>Mycoplasma</taxon>
    </lineage>
</organism>
<dbReference type="Proteomes" id="UP000008637">
    <property type="component" value="Chromosome"/>
</dbReference>
<dbReference type="EMBL" id="FR773153">
    <property type="protein sequence ID" value="CBY92543.1"/>
    <property type="molecule type" value="Genomic_DNA"/>
</dbReference>
<protein>
    <submittedName>
        <fullName evidence="2">Uncharacterized protein</fullName>
    </submittedName>
</protein>
<keyword evidence="3" id="KW-1185">Reference proteome</keyword>
<evidence type="ECO:0000313" key="3">
    <source>
        <dbReference type="Proteomes" id="UP000008637"/>
    </source>
</evidence>
<gene>
    <name evidence="2" type="ordered locus">HF1_05350</name>
</gene>
<feature type="transmembrane region" description="Helical" evidence="1">
    <location>
        <begin position="6"/>
        <end position="29"/>
    </location>
</feature>
<dbReference type="HOGENOM" id="CLU_098620_4_1_14"/>
<keyword evidence="1" id="KW-1133">Transmembrane helix</keyword>